<dbReference type="PROSITE" id="PS50110">
    <property type="entry name" value="RESPONSE_REGULATORY"/>
    <property type="match status" value="1"/>
</dbReference>
<dbReference type="Pfam" id="PF13426">
    <property type="entry name" value="PAS_9"/>
    <property type="match status" value="1"/>
</dbReference>
<evidence type="ECO:0000256" key="11">
    <source>
        <dbReference type="ARBA" id="ARBA00023012"/>
    </source>
</evidence>
<keyword evidence="7" id="KW-0547">Nucleotide-binding</keyword>
<dbReference type="InterPro" id="IPR004358">
    <property type="entry name" value="Sig_transdc_His_kin-like_C"/>
</dbReference>
<dbReference type="Pfam" id="PF00672">
    <property type="entry name" value="HAMP"/>
    <property type="match status" value="1"/>
</dbReference>
<dbReference type="InterPro" id="IPR036890">
    <property type="entry name" value="HATPase_C_sf"/>
</dbReference>
<evidence type="ECO:0000313" key="19">
    <source>
        <dbReference type="EMBL" id="AQT67871.1"/>
    </source>
</evidence>
<dbReference type="Gene3D" id="3.30.565.10">
    <property type="entry name" value="Histidine kinase-like ATPase, C-terminal domain"/>
    <property type="match status" value="1"/>
</dbReference>
<dbReference type="Gene3D" id="3.30.450.40">
    <property type="match status" value="1"/>
</dbReference>
<dbReference type="PANTHER" id="PTHR45339:SF1">
    <property type="entry name" value="HYBRID SIGNAL TRANSDUCTION HISTIDINE KINASE J"/>
    <property type="match status" value="1"/>
</dbReference>
<evidence type="ECO:0000256" key="13">
    <source>
        <dbReference type="PROSITE-ProRule" id="PRU00169"/>
    </source>
</evidence>
<keyword evidence="6" id="KW-0812">Transmembrane</keyword>
<keyword evidence="14" id="KW-0175">Coiled coil</keyword>
<dbReference type="CDD" id="cd06225">
    <property type="entry name" value="HAMP"/>
    <property type="match status" value="1"/>
</dbReference>
<dbReference type="SMART" id="SM00388">
    <property type="entry name" value="HisKA"/>
    <property type="match status" value="1"/>
</dbReference>
<dbReference type="GO" id="GO:0016020">
    <property type="term" value="C:membrane"/>
    <property type="evidence" value="ECO:0007669"/>
    <property type="project" value="UniProtKB-SubCell"/>
</dbReference>
<name>A0A1U9NIW9_9BACT</name>
<comment type="catalytic activity">
    <reaction evidence="1">
        <text>ATP + protein L-histidine = ADP + protein N-phospho-L-histidine.</text>
        <dbReference type="EC" id="2.7.13.3"/>
    </reaction>
</comment>
<evidence type="ECO:0000256" key="8">
    <source>
        <dbReference type="ARBA" id="ARBA00022777"/>
    </source>
</evidence>
<dbReference type="CDD" id="cd16922">
    <property type="entry name" value="HATPase_EvgS-ArcB-TorS-like"/>
    <property type="match status" value="1"/>
</dbReference>
<evidence type="ECO:0000259" key="15">
    <source>
        <dbReference type="PROSITE" id="PS50109"/>
    </source>
</evidence>
<evidence type="ECO:0000256" key="10">
    <source>
        <dbReference type="ARBA" id="ARBA00022989"/>
    </source>
</evidence>
<dbReference type="KEGG" id="alus:STSP2_01023"/>
<dbReference type="CDD" id="cd17546">
    <property type="entry name" value="REC_hyHK_CKI1_RcsC-like"/>
    <property type="match status" value="1"/>
</dbReference>
<dbReference type="InterPro" id="IPR003594">
    <property type="entry name" value="HATPase_dom"/>
</dbReference>
<evidence type="ECO:0000256" key="12">
    <source>
        <dbReference type="ARBA" id="ARBA00023136"/>
    </source>
</evidence>
<keyword evidence="9" id="KW-0067">ATP-binding</keyword>
<dbReference type="Gene3D" id="3.40.50.2300">
    <property type="match status" value="1"/>
</dbReference>
<keyword evidence="10" id="KW-1133">Transmembrane helix</keyword>
<evidence type="ECO:0000256" key="14">
    <source>
        <dbReference type="SAM" id="Coils"/>
    </source>
</evidence>
<dbReference type="InterPro" id="IPR029016">
    <property type="entry name" value="GAF-like_dom_sf"/>
</dbReference>
<evidence type="ECO:0000256" key="1">
    <source>
        <dbReference type="ARBA" id="ARBA00000085"/>
    </source>
</evidence>
<dbReference type="InterPro" id="IPR003660">
    <property type="entry name" value="HAMP_dom"/>
</dbReference>
<dbReference type="PANTHER" id="PTHR45339">
    <property type="entry name" value="HYBRID SIGNAL TRANSDUCTION HISTIDINE KINASE J"/>
    <property type="match status" value="1"/>
</dbReference>
<evidence type="ECO:0000256" key="2">
    <source>
        <dbReference type="ARBA" id="ARBA00004370"/>
    </source>
</evidence>
<dbReference type="Gene3D" id="3.30.450.20">
    <property type="entry name" value="PAS domain"/>
    <property type="match status" value="1"/>
</dbReference>
<evidence type="ECO:0000259" key="18">
    <source>
        <dbReference type="PROSITE" id="PS50885"/>
    </source>
</evidence>
<evidence type="ECO:0000256" key="4">
    <source>
        <dbReference type="ARBA" id="ARBA00022553"/>
    </source>
</evidence>
<dbReference type="InterPro" id="IPR003018">
    <property type="entry name" value="GAF"/>
</dbReference>
<dbReference type="FunFam" id="1.10.287.130:FF:000004">
    <property type="entry name" value="Ethylene receptor 1"/>
    <property type="match status" value="1"/>
</dbReference>
<organism evidence="19 20">
    <name type="scientific">Anaerohalosphaera lusitana</name>
    <dbReference type="NCBI Taxonomy" id="1936003"/>
    <lineage>
        <taxon>Bacteria</taxon>
        <taxon>Pseudomonadati</taxon>
        <taxon>Planctomycetota</taxon>
        <taxon>Phycisphaerae</taxon>
        <taxon>Sedimentisphaerales</taxon>
        <taxon>Anaerohalosphaeraceae</taxon>
        <taxon>Anaerohalosphaera</taxon>
    </lineage>
</organism>
<evidence type="ECO:0000256" key="5">
    <source>
        <dbReference type="ARBA" id="ARBA00022679"/>
    </source>
</evidence>
<dbReference type="PROSITE" id="PS50112">
    <property type="entry name" value="PAS"/>
    <property type="match status" value="1"/>
</dbReference>
<gene>
    <name evidence="19" type="primary">rpfC_1</name>
    <name evidence="19" type="ORF">STSP2_01023</name>
</gene>
<evidence type="ECO:0000259" key="17">
    <source>
        <dbReference type="PROSITE" id="PS50112"/>
    </source>
</evidence>
<keyword evidence="8" id="KW-0418">Kinase</keyword>
<feature type="domain" description="PAS" evidence="17">
    <location>
        <begin position="356"/>
        <end position="402"/>
    </location>
</feature>
<dbReference type="PROSITE" id="PS50109">
    <property type="entry name" value="HIS_KIN"/>
    <property type="match status" value="1"/>
</dbReference>
<dbReference type="InterPro" id="IPR000014">
    <property type="entry name" value="PAS"/>
</dbReference>
<dbReference type="Gene3D" id="1.10.287.130">
    <property type="match status" value="1"/>
</dbReference>
<dbReference type="Gene3D" id="6.10.340.10">
    <property type="match status" value="1"/>
</dbReference>
<dbReference type="Proteomes" id="UP000189674">
    <property type="component" value="Chromosome"/>
</dbReference>
<evidence type="ECO:0000256" key="7">
    <source>
        <dbReference type="ARBA" id="ARBA00022741"/>
    </source>
</evidence>
<dbReference type="SUPFAM" id="SSF55785">
    <property type="entry name" value="PYP-like sensor domain (PAS domain)"/>
    <property type="match status" value="1"/>
</dbReference>
<dbReference type="SUPFAM" id="SSF47384">
    <property type="entry name" value="Homodimeric domain of signal transducing histidine kinase"/>
    <property type="match status" value="1"/>
</dbReference>
<keyword evidence="11" id="KW-0902">Two-component regulatory system</keyword>
<dbReference type="InterPro" id="IPR011006">
    <property type="entry name" value="CheY-like_superfamily"/>
</dbReference>
<dbReference type="InterPro" id="IPR036097">
    <property type="entry name" value="HisK_dim/P_sf"/>
</dbReference>
<dbReference type="STRING" id="1936003.STSP2_01023"/>
<evidence type="ECO:0000313" key="20">
    <source>
        <dbReference type="Proteomes" id="UP000189674"/>
    </source>
</evidence>
<accession>A0A1U9NIW9</accession>
<dbReference type="Pfam" id="PF00512">
    <property type="entry name" value="HisKA"/>
    <property type="match status" value="1"/>
</dbReference>
<evidence type="ECO:0000256" key="9">
    <source>
        <dbReference type="ARBA" id="ARBA00022840"/>
    </source>
</evidence>
<dbReference type="AlphaFoldDB" id="A0A1U9NIW9"/>
<dbReference type="NCBIfam" id="TIGR00229">
    <property type="entry name" value="sensory_box"/>
    <property type="match status" value="1"/>
</dbReference>
<keyword evidence="20" id="KW-1185">Reference proteome</keyword>
<keyword evidence="5 19" id="KW-0808">Transferase</keyword>
<dbReference type="GO" id="GO:0005524">
    <property type="term" value="F:ATP binding"/>
    <property type="evidence" value="ECO:0007669"/>
    <property type="project" value="UniProtKB-KW"/>
</dbReference>
<proteinExistence type="predicted"/>
<sequence length="1071" mass="120221">MKLINKSRVIFYSAVVLFVLLSYVVQRYAVYPSFVQLEREHATEDLQRCSKAIEREIEHIEQMTADWACWDDTYQFIVDQNDEYIQSNLIDETFVNEGLNAIVYFNSDDDFVWGRKYESGAEATFAIDPKKCCDLVSRYNLIEGLDGEERTRGVIRTSIGLMMVSACPILTSESKGPVGGHLVMGRLLDDSLVSEISGRTGVSMRIWPIVESADQSQCDSDPVVRPINRGDENIKSYLEFPEMGGGKAFVIETTSGRDMSRAGSVAIKLSLLLVVCLSFLLMLLVRCVLNVSVIGPLTKLKNWAKRIRESGDLESRIGIERNDEIGELAGEFNGVLGRLEEDRVELERKDARLKASERRWKGLYQILPGATLIISKDREILDVNEELCSLTGYSRDELIGQSCRKICGGNMSFCVVSKIDEEVIDNVEGRIKIRDGGFKPIVKSARMVNLDDREVIVENMQDITVLKEAEENLAKRLKYEEGLAACSQVLLRNEPDEERVEEGLEFLREACDACRVYVFENFMSSKGKLCARYAWEVCKSGVSEEIRNPDNQIVSYHEDLSSWYMDLSEGRAIVGNISDFPEAERKVLEPQNIKSILLLPLFVNQDFFGFIGFDDTQRVRDWDEGDVKLLSTASEIISAHIERKIWAEEIRHAGERAESAKREVERVNKELEASVEKANVLAGEATAANVAKSEFLANMSHEIRTPMNAIIGFSDVLMGEDLADDHKQYIEIIRNSGEDLLRLINDILDFSKIESGKLETEQVECSVEEILAGMESLMRPAAIDKDLSFHVLQCDDMPDKVKTDPARVRQCLINLVSNAIKFTDEGHVYVNVLKEQRDGELYLRFDVEDTGAGIPEERQKAIFESFTQVDGSTTRKHGGTGLGLTITRQLAELLGGGLEVQSEEGKGSVFSLTVKAGVKEETRNGVNRYAYVDEIAKEPEPGKAILSGKVLVAEDCVTNQQLIKTMLRKLGLDVVIAGNGKEAVEMIWRDDFDVVLMDMQMPEMNGYEATRFLRAGGYRKPIIAVTAHAMQGDRDRCLSAGCDDYISKPIDKGELKKMLERYVKQPDAAVQ</sequence>
<dbReference type="SUPFAM" id="SSF158472">
    <property type="entry name" value="HAMP domain-like"/>
    <property type="match status" value="1"/>
</dbReference>
<reference evidence="20" key="1">
    <citation type="submission" date="2017-02" db="EMBL/GenBank/DDBJ databases">
        <title>Comparative genomics and description of representatives of a novel lineage of planctomycetes thriving in anoxic sediments.</title>
        <authorList>
            <person name="Spring S."/>
            <person name="Bunk B."/>
            <person name="Sproer C."/>
        </authorList>
    </citation>
    <scope>NUCLEOTIDE SEQUENCE [LARGE SCALE GENOMIC DNA]</scope>
    <source>
        <strain evidence="20">ST-NAGAB-D1</strain>
    </source>
</reference>
<dbReference type="SMART" id="SM00448">
    <property type="entry name" value="REC"/>
    <property type="match status" value="1"/>
</dbReference>
<dbReference type="Pfam" id="PF00072">
    <property type="entry name" value="Response_reg"/>
    <property type="match status" value="1"/>
</dbReference>
<evidence type="ECO:0000256" key="6">
    <source>
        <dbReference type="ARBA" id="ARBA00022692"/>
    </source>
</evidence>
<dbReference type="CDD" id="cd00082">
    <property type="entry name" value="HisKA"/>
    <property type="match status" value="1"/>
</dbReference>
<dbReference type="InterPro" id="IPR035965">
    <property type="entry name" value="PAS-like_dom_sf"/>
</dbReference>
<comment type="subcellular location">
    <subcellularLocation>
        <location evidence="2">Membrane</location>
    </subcellularLocation>
</comment>
<dbReference type="PRINTS" id="PR00344">
    <property type="entry name" value="BCTRLSENSOR"/>
</dbReference>
<dbReference type="GO" id="GO:0000155">
    <property type="term" value="F:phosphorelay sensor kinase activity"/>
    <property type="evidence" value="ECO:0007669"/>
    <property type="project" value="InterPro"/>
</dbReference>
<dbReference type="EC" id="2.7.13.3" evidence="3"/>
<dbReference type="InterPro" id="IPR005467">
    <property type="entry name" value="His_kinase_dom"/>
</dbReference>
<feature type="domain" description="Response regulatory" evidence="16">
    <location>
        <begin position="949"/>
        <end position="1063"/>
    </location>
</feature>
<dbReference type="RefSeq" id="WP_169853000.1">
    <property type="nucleotide sequence ID" value="NZ_CP019791.1"/>
</dbReference>
<evidence type="ECO:0000259" key="16">
    <source>
        <dbReference type="PROSITE" id="PS50110"/>
    </source>
</evidence>
<dbReference type="SUPFAM" id="SSF52172">
    <property type="entry name" value="CheY-like"/>
    <property type="match status" value="1"/>
</dbReference>
<dbReference type="SUPFAM" id="SSF55874">
    <property type="entry name" value="ATPase domain of HSP90 chaperone/DNA topoisomerase II/histidine kinase"/>
    <property type="match status" value="1"/>
</dbReference>
<dbReference type="Pfam" id="PF02518">
    <property type="entry name" value="HATPase_c"/>
    <property type="match status" value="1"/>
</dbReference>
<dbReference type="EMBL" id="CP019791">
    <property type="protein sequence ID" value="AQT67871.1"/>
    <property type="molecule type" value="Genomic_DNA"/>
</dbReference>
<dbReference type="InterPro" id="IPR001789">
    <property type="entry name" value="Sig_transdc_resp-reg_receiver"/>
</dbReference>
<keyword evidence="12" id="KW-0472">Membrane</keyword>
<evidence type="ECO:0000256" key="3">
    <source>
        <dbReference type="ARBA" id="ARBA00012438"/>
    </source>
</evidence>
<dbReference type="Pfam" id="PF01590">
    <property type="entry name" value="GAF"/>
    <property type="match status" value="1"/>
</dbReference>
<feature type="domain" description="Histidine kinase" evidence="15">
    <location>
        <begin position="698"/>
        <end position="918"/>
    </location>
</feature>
<keyword evidence="4 13" id="KW-0597">Phosphoprotein</keyword>
<dbReference type="InterPro" id="IPR003661">
    <property type="entry name" value="HisK_dim/P_dom"/>
</dbReference>
<feature type="domain" description="HAMP" evidence="18">
    <location>
        <begin position="291"/>
        <end position="344"/>
    </location>
</feature>
<feature type="modified residue" description="4-aspartylphosphate" evidence="13">
    <location>
        <position position="998"/>
    </location>
</feature>
<dbReference type="PROSITE" id="PS50885">
    <property type="entry name" value="HAMP"/>
    <property type="match status" value="1"/>
</dbReference>
<dbReference type="SUPFAM" id="SSF55781">
    <property type="entry name" value="GAF domain-like"/>
    <property type="match status" value="1"/>
</dbReference>
<feature type="coiled-coil region" evidence="14">
    <location>
        <begin position="650"/>
        <end position="681"/>
    </location>
</feature>
<dbReference type="SMART" id="SM00091">
    <property type="entry name" value="PAS"/>
    <property type="match status" value="1"/>
</dbReference>
<dbReference type="FunFam" id="3.30.565.10:FF:000010">
    <property type="entry name" value="Sensor histidine kinase RcsC"/>
    <property type="match status" value="1"/>
</dbReference>
<protein>
    <recommendedName>
        <fullName evidence="3">histidine kinase</fullName>
        <ecNumber evidence="3">2.7.13.3</ecNumber>
    </recommendedName>
</protein>
<dbReference type="InterPro" id="IPR007892">
    <property type="entry name" value="CHASE4"/>
</dbReference>
<dbReference type="SMART" id="SM00304">
    <property type="entry name" value="HAMP"/>
    <property type="match status" value="1"/>
</dbReference>
<dbReference type="CDD" id="cd00130">
    <property type="entry name" value="PAS"/>
    <property type="match status" value="1"/>
</dbReference>
<dbReference type="Pfam" id="PF05228">
    <property type="entry name" value="CHASE4"/>
    <property type="match status" value="1"/>
</dbReference>
<dbReference type="SMART" id="SM00387">
    <property type="entry name" value="HATPase_c"/>
    <property type="match status" value="1"/>
</dbReference>